<accession>A0AAD7D203</accession>
<keyword evidence="3" id="KW-1185">Reference proteome</keyword>
<feature type="region of interest" description="Disordered" evidence="1">
    <location>
        <begin position="1"/>
        <end position="33"/>
    </location>
</feature>
<proteinExistence type="predicted"/>
<reference evidence="2" key="1">
    <citation type="submission" date="2023-03" db="EMBL/GenBank/DDBJ databases">
        <title>Massive genome expansion in bonnet fungi (Mycena s.s.) driven by repeated elements and novel gene families across ecological guilds.</title>
        <authorList>
            <consortium name="Lawrence Berkeley National Laboratory"/>
            <person name="Harder C.B."/>
            <person name="Miyauchi S."/>
            <person name="Viragh M."/>
            <person name="Kuo A."/>
            <person name="Thoen E."/>
            <person name="Andreopoulos B."/>
            <person name="Lu D."/>
            <person name="Skrede I."/>
            <person name="Drula E."/>
            <person name="Henrissat B."/>
            <person name="Morin E."/>
            <person name="Kohler A."/>
            <person name="Barry K."/>
            <person name="LaButti K."/>
            <person name="Morin E."/>
            <person name="Salamov A."/>
            <person name="Lipzen A."/>
            <person name="Mereny Z."/>
            <person name="Hegedus B."/>
            <person name="Baldrian P."/>
            <person name="Stursova M."/>
            <person name="Weitz H."/>
            <person name="Taylor A."/>
            <person name="Grigoriev I.V."/>
            <person name="Nagy L.G."/>
            <person name="Martin F."/>
            <person name="Kauserud H."/>
        </authorList>
    </citation>
    <scope>NUCLEOTIDE SEQUENCE</scope>
    <source>
        <strain evidence="2">CBHHK067</strain>
    </source>
</reference>
<gene>
    <name evidence="2" type="ORF">B0H17DRAFT_1140397</name>
</gene>
<dbReference type="AlphaFoldDB" id="A0AAD7D203"/>
<dbReference type="EMBL" id="JARKIE010000151">
    <property type="protein sequence ID" value="KAJ7675196.1"/>
    <property type="molecule type" value="Genomic_DNA"/>
</dbReference>
<dbReference type="Proteomes" id="UP001221757">
    <property type="component" value="Unassembled WGS sequence"/>
</dbReference>
<comment type="caution">
    <text evidence="2">The sequence shown here is derived from an EMBL/GenBank/DDBJ whole genome shotgun (WGS) entry which is preliminary data.</text>
</comment>
<evidence type="ECO:0000313" key="2">
    <source>
        <dbReference type="EMBL" id="KAJ7675196.1"/>
    </source>
</evidence>
<sequence length="175" mass="19081">MSQPNPRSPTGPFSEHVPWPSYNPPGSGQSDNWSSNEGIAWIAHNIFRSPQIGTQLFPVIISDNSGNNADILRVIASHPSFTPIRSSMKTQQLGFQRTATKYSPLRTDSKSLEVGRVDLLRLAKSGEVTSVTRLDSTQVDFVRSTWRPGVASRGNTSWGGVVLTSSVPQPSAPFF</sequence>
<feature type="compositionally biased region" description="Polar residues" evidence="1">
    <location>
        <begin position="24"/>
        <end position="33"/>
    </location>
</feature>
<protein>
    <submittedName>
        <fullName evidence="2">Uncharacterized protein</fullName>
    </submittedName>
</protein>
<organism evidence="2 3">
    <name type="scientific">Mycena rosella</name>
    <name type="common">Pink bonnet</name>
    <name type="synonym">Agaricus rosellus</name>
    <dbReference type="NCBI Taxonomy" id="1033263"/>
    <lineage>
        <taxon>Eukaryota</taxon>
        <taxon>Fungi</taxon>
        <taxon>Dikarya</taxon>
        <taxon>Basidiomycota</taxon>
        <taxon>Agaricomycotina</taxon>
        <taxon>Agaricomycetes</taxon>
        <taxon>Agaricomycetidae</taxon>
        <taxon>Agaricales</taxon>
        <taxon>Marasmiineae</taxon>
        <taxon>Mycenaceae</taxon>
        <taxon>Mycena</taxon>
    </lineage>
</organism>
<evidence type="ECO:0000313" key="3">
    <source>
        <dbReference type="Proteomes" id="UP001221757"/>
    </source>
</evidence>
<evidence type="ECO:0000256" key="1">
    <source>
        <dbReference type="SAM" id="MobiDB-lite"/>
    </source>
</evidence>
<name>A0AAD7D203_MYCRO</name>